<feature type="signal peptide" evidence="1">
    <location>
        <begin position="1"/>
        <end position="23"/>
    </location>
</feature>
<gene>
    <name evidence="2" type="ORF">A3843_06040</name>
</gene>
<dbReference type="RefSeq" id="WP_028481369.1">
    <property type="nucleotide sequence ID" value="NZ_LVVZ01000010.1"/>
</dbReference>
<protein>
    <submittedName>
        <fullName evidence="2">Uncharacterized protein</fullName>
    </submittedName>
</protein>
<feature type="chain" id="PRO_5010590121" evidence="1">
    <location>
        <begin position="24"/>
        <end position="127"/>
    </location>
</feature>
<dbReference type="Proteomes" id="UP000185783">
    <property type="component" value="Unassembled WGS sequence"/>
</dbReference>
<keyword evidence="3" id="KW-1185">Reference proteome</keyword>
<reference evidence="2 3" key="1">
    <citation type="submission" date="2016-03" db="EMBL/GenBank/DDBJ databases">
        <title>Genome sequence of Nesiotobacter sp. nov., a moderately halophilic alphaproteobacterium isolated from the Yellow Sea, China.</title>
        <authorList>
            <person name="Zhang G."/>
            <person name="Zhang R."/>
        </authorList>
    </citation>
    <scope>NUCLEOTIDE SEQUENCE [LARGE SCALE GENOMIC DNA]</scope>
    <source>
        <strain evidence="2 3">WB1-6</strain>
    </source>
</reference>
<proteinExistence type="predicted"/>
<sequence>MKTTRWLQIVVPAIAAIALPLLASNADINGTKEVAQQEKSIHWFDSLRADAWEAAPKAMDVQQATAKKEKETAKWYDSLRSDAWEAAPHHAKIQTADNYANEATVNWYDALRAEAWQIVQNSPEKNS</sequence>
<organism evidence="2 3">
    <name type="scientific">Pseudovibrio exalbescens</name>
    <dbReference type="NCBI Taxonomy" id="197461"/>
    <lineage>
        <taxon>Bacteria</taxon>
        <taxon>Pseudomonadati</taxon>
        <taxon>Pseudomonadota</taxon>
        <taxon>Alphaproteobacteria</taxon>
        <taxon>Hyphomicrobiales</taxon>
        <taxon>Stappiaceae</taxon>
        <taxon>Pseudovibrio</taxon>
    </lineage>
</organism>
<comment type="caution">
    <text evidence="2">The sequence shown here is derived from an EMBL/GenBank/DDBJ whole genome shotgun (WGS) entry which is preliminary data.</text>
</comment>
<name>A0A1U7JJI1_9HYPH</name>
<evidence type="ECO:0000313" key="2">
    <source>
        <dbReference type="EMBL" id="OKL44854.1"/>
    </source>
</evidence>
<accession>A0A1U7JJI1</accession>
<keyword evidence="1" id="KW-0732">Signal</keyword>
<dbReference type="EMBL" id="LVVZ01000010">
    <property type="protein sequence ID" value="OKL44854.1"/>
    <property type="molecule type" value="Genomic_DNA"/>
</dbReference>
<dbReference type="AlphaFoldDB" id="A0A1U7JJI1"/>
<evidence type="ECO:0000256" key="1">
    <source>
        <dbReference type="SAM" id="SignalP"/>
    </source>
</evidence>
<evidence type="ECO:0000313" key="3">
    <source>
        <dbReference type="Proteomes" id="UP000185783"/>
    </source>
</evidence>